<dbReference type="PANTHER" id="PTHR42686:SF1">
    <property type="entry name" value="GH17980P-RELATED"/>
    <property type="match status" value="1"/>
</dbReference>
<accession>A0ABT9EJN8</accession>
<reference evidence="2 3" key="1">
    <citation type="submission" date="2023-07" db="EMBL/GenBank/DDBJ databases">
        <authorList>
            <person name="Kim M.K."/>
        </authorList>
    </citation>
    <scope>NUCLEOTIDE SEQUENCE [LARGE SCALE GENOMIC DNA]</scope>
    <source>
        <strain evidence="2 3">KR1UV-12</strain>
    </source>
</reference>
<keyword evidence="3" id="KW-1185">Reference proteome</keyword>
<protein>
    <submittedName>
        <fullName evidence="2">Aldo/keto reductase</fullName>
    </submittedName>
</protein>
<dbReference type="InterPro" id="IPR023210">
    <property type="entry name" value="NADP_OxRdtase_dom"/>
</dbReference>
<dbReference type="InterPro" id="IPR036812">
    <property type="entry name" value="NAD(P)_OxRdtase_dom_sf"/>
</dbReference>
<dbReference type="PANTHER" id="PTHR42686">
    <property type="entry name" value="GH17980P-RELATED"/>
    <property type="match status" value="1"/>
</dbReference>
<comment type="caution">
    <text evidence="2">The sequence shown here is derived from an EMBL/GenBank/DDBJ whole genome shotgun (WGS) entry which is preliminary data.</text>
</comment>
<evidence type="ECO:0000313" key="3">
    <source>
        <dbReference type="Proteomes" id="UP001230685"/>
    </source>
</evidence>
<proteinExistence type="predicted"/>
<organism evidence="2 3">
    <name type="scientific">Sphingomonas aurea</name>
    <dbReference type="NCBI Taxonomy" id="3063994"/>
    <lineage>
        <taxon>Bacteria</taxon>
        <taxon>Pseudomonadati</taxon>
        <taxon>Pseudomonadota</taxon>
        <taxon>Alphaproteobacteria</taxon>
        <taxon>Sphingomonadales</taxon>
        <taxon>Sphingomonadaceae</taxon>
        <taxon>Sphingomonas</taxon>
    </lineage>
</organism>
<dbReference type="RefSeq" id="WP_305172750.1">
    <property type="nucleotide sequence ID" value="NZ_JAUUDS010000002.1"/>
</dbReference>
<gene>
    <name evidence="2" type="ORF">Q5H91_07500</name>
</gene>
<name>A0ABT9EJN8_9SPHN</name>
<sequence>MPAQHYRPPHDFGLGGVAIGNEFQFATDEQAEATLAAAWDAGVRYFDVSPWYGLGLAERRFGRFLARKPRNEFILSSKVGKLLRASRDNQSKKYFPFGTSPNTPHFDYTADGVLRSIEDSLQRLGLDRLDIVFVHDLSPDNKYLPENWEALWPVAEKGAFPALTRLRKEGVIDAWGMGVNCPQPILRCLETADSDVHLLASQYSLVDHANAVEQLFPKARAADVSFVVGSALNAGFLGGEPRYNYGEENTLIPDDKRERLTMLREIANRHGVDLVAAALQFSLAPDVASALIVGTASPAHILADHAALRAKIPPAFWEELRSAGILHPDAATPVNKD</sequence>
<dbReference type="InterPro" id="IPR020471">
    <property type="entry name" value="AKR"/>
</dbReference>
<dbReference type="Proteomes" id="UP001230685">
    <property type="component" value="Unassembled WGS sequence"/>
</dbReference>
<dbReference type="SUPFAM" id="SSF51430">
    <property type="entry name" value="NAD(P)-linked oxidoreductase"/>
    <property type="match status" value="1"/>
</dbReference>
<dbReference type="Pfam" id="PF00248">
    <property type="entry name" value="Aldo_ket_red"/>
    <property type="match status" value="1"/>
</dbReference>
<dbReference type="Gene3D" id="3.20.20.100">
    <property type="entry name" value="NADP-dependent oxidoreductase domain"/>
    <property type="match status" value="1"/>
</dbReference>
<dbReference type="EMBL" id="JAUUDS010000002">
    <property type="protein sequence ID" value="MDP1027052.1"/>
    <property type="molecule type" value="Genomic_DNA"/>
</dbReference>
<feature type="domain" description="NADP-dependent oxidoreductase" evidence="1">
    <location>
        <begin position="13"/>
        <end position="323"/>
    </location>
</feature>
<evidence type="ECO:0000259" key="1">
    <source>
        <dbReference type="Pfam" id="PF00248"/>
    </source>
</evidence>
<evidence type="ECO:0000313" key="2">
    <source>
        <dbReference type="EMBL" id="MDP1027052.1"/>
    </source>
</evidence>
<dbReference type="CDD" id="cd19152">
    <property type="entry name" value="AKR_AKR15A"/>
    <property type="match status" value="1"/>
</dbReference>